<reference evidence="2 3" key="1">
    <citation type="submission" date="2015-03" db="EMBL/GenBank/DDBJ databases">
        <title>Draft genome sequence of Elstera litoralis.</title>
        <authorList>
            <person name="Rahalkar M.C."/>
            <person name="Dhakephalkar P.K."/>
            <person name="Pore S.D."/>
            <person name="Arora P."/>
            <person name="Kapse N.G."/>
            <person name="Pandit P.S."/>
        </authorList>
    </citation>
    <scope>NUCLEOTIDE SEQUENCE [LARGE SCALE GENOMIC DNA]</scope>
    <source>
        <strain evidence="2 3">Dia-1</strain>
    </source>
</reference>
<sequence length="96" mass="9879">MTSTTNGDVPALLPLEKAIRAALDRVTLPQSSQGLMAAGRIDGLVVREGNVVFGITIDPKEATLMEPVRKAAEAAVLAVPGVRSVSAVLTAERSAA</sequence>
<evidence type="ECO:0000313" key="3">
    <source>
        <dbReference type="Proteomes" id="UP000033774"/>
    </source>
</evidence>
<comment type="caution">
    <text evidence="2">The sequence shown here is derived from an EMBL/GenBank/DDBJ whole genome shotgun (WGS) entry which is preliminary data.</text>
</comment>
<organism evidence="2 3">
    <name type="scientific">Elstera litoralis</name>
    <dbReference type="NCBI Taxonomy" id="552518"/>
    <lineage>
        <taxon>Bacteria</taxon>
        <taxon>Pseudomonadati</taxon>
        <taxon>Pseudomonadota</taxon>
        <taxon>Alphaproteobacteria</taxon>
        <taxon>Rhodospirillales</taxon>
        <taxon>Rhodospirillaceae</taxon>
        <taxon>Elstera</taxon>
    </lineage>
</organism>
<keyword evidence="3" id="KW-1185">Reference proteome</keyword>
<dbReference type="Proteomes" id="UP000033774">
    <property type="component" value="Unassembled WGS sequence"/>
</dbReference>
<accession>A0A0F3IP07</accession>
<feature type="domain" description="MIP18 family-like" evidence="1">
    <location>
        <begin position="16"/>
        <end position="86"/>
    </location>
</feature>
<proteinExistence type="predicted"/>
<dbReference type="SUPFAM" id="SSF117916">
    <property type="entry name" value="Fe-S cluster assembly (FSCA) domain-like"/>
    <property type="match status" value="1"/>
</dbReference>
<dbReference type="AlphaFoldDB" id="A0A0F3IP07"/>
<dbReference type="InterPro" id="IPR002744">
    <property type="entry name" value="MIP18-like"/>
</dbReference>
<dbReference type="RefSeq" id="WP_045777144.1">
    <property type="nucleotide sequence ID" value="NZ_LAJY01000620.1"/>
</dbReference>
<dbReference type="OrthoDB" id="9809679at2"/>
<dbReference type="Pfam" id="PF01883">
    <property type="entry name" value="FeS_assembly_P"/>
    <property type="match status" value="1"/>
</dbReference>
<dbReference type="InterPro" id="IPR034904">
    <property type="entry name" value="FSCA_dom_sf"/>
</dbReference>
<dbReference type="EMBL" id="LAJY01000620">
    <property type="protein sequence ID" value="KJV08357.1"/>
    <property type="molecule type" value="Genomic_DNA"/>
</dbReference>
<name>A0A0F3IP07_9PROT</name>
<protein>
    <recommendedName>
        <fullName evidence="1">MIP18 family-like domain-containing protein</fullName>
    </recommendedName>
</protein>
<evidence type="ECO:0000259" key="1">
    <source>
        <dbReference type="Pfam" id="PF01883"/>
    </source>
</evidence>
<dbReference type="Gene3D" id="3.30.300.130">
    <property type="entry name" value="Fe-S cluster assembly (FSCA)"/>
    <property type="match status" value="1"/>
</dbReference>
<feature type="non-terminal residue" evidence="2">
    <location>
        <position position="96"/>
    </location>
</feature>
<evidence type="ECO:0000313" key="2">
    <source>
        <dbReference type="EMBL" id="KJV08357.1"/>
    </source>
</evidence>
<gene>
    <name evidence="2" type="ORF">VZ95_18325</name>
</gene>